<dbReference type="CDD" id="cd03255">
    <property type="entry name" value="ABC_MJ0796_LolCDE_FtsE"/>
    <property type="match status" value="1"/>
</dbReference>
<dbReference type="InterPro" id="IPR017871">
    <property type="entry name" value="ABC_transporter-like_CS"/>
</dbReference>
<keyword evidence="2" id="KW-0547">Nucleotide-binding</keyword>
<dbReference type="AlphaFoldDB" id="W9V9U6"/>
<dbReference type="GO" id="GO:0005886">
    <property type="term" value="C:plasma membrane"/>
    <property type="evidence" value="ECO:0007669"/>
    <property type="project" value="TreeGrafter"/>
</dbReference>
<gene>
    <name evidence="6" type="ORF">D779_0292</name>
</gene>
<dbReference type="InterPro" id="IPR015854">
    <property type="entry name" value="ABC_transpr_LolD-like"/>
</dbReference>
<dbReference type="STRING" id="1249627.D779_0292"/>
<dbReference type="GO" id="GO:0022857">
    <property type="term" value="F:transmembrane transporter activity"/>
    <property type="evidence" value="ECO:0007669"/>
    <property type="project" value="TreeGrafter"/>
</dbReference>
<dbReference type="Proteomes" id="UP000019460">
    <property type="component" value="Unassembled WGS sequence"/>
</dbReference>
<accession>W9V9U6</accession>
<dbReference type="EMBL" id="AONC01000012">
    <property type="protein sequence ID" value="EXJ16358.1"/>
    <property type="molecule type" value="Genomic_DNA"/>
</dbReference>
<dbReference type="Gene3D" id="3.40.50.300">
    <property type="entry name" value="P-loop containing nucleotide triphosphate hydrolases"/>
    <property type="match status" value="1"/>
</dbReference>
<dbReference type="SUPFAM" id="SSF52540">
    <property type="entry name" value="P-loop containing nucleoside triphosphate hydrolases"/>
    <property type="match status" value="1"/>
</dbReference>
<reference evidence="6 7" key="1">
    <citation type="submission" date="2012-11" db="EMBL/GenBank/DDBJ databases">
        <title>Genome assembly of Thiorhodococcus sp. AK35.</title>
        <authorList>
            <person name="Nupur N."/>
            <person name="Khatri I."/>
            <person name="Subramanian S."/>
            <person name="Pinnaka A."/>
        </authorList>
    </citation>
    <scope>NUCLEOTIDE SEQUENCE [LARGE SCALE GENOMIC DNA]</scope>
    <source>
        <strain evidence="6 7">AK35</strain>
    </source>
</reference>
<dbReference type="GO" id="GO:0016887">
    <property type="term" value="F:ATP hydrolysis activity"/>
    <property type="evidence" value="ECO:0007669"/>
    <property type="project" value="InterPro"/>
</dbReference>
<dbReference type="GO" id="GO:1902495">
    <property type="term" value="C:transmembrane transporter complex"/>
    <property type="evidence" value="ECO:0007669"/>
    <property type="project" value="UniProtKB-ARBA"/>
</dbReference>
<organism evidence="6 7">
    <name type="scientific">Imhoffiella purpurea</name>
    <dbReference type="NCBI Taxonomy" id="1249627"/>
    <lineage>
        <taxon>Bacteria</taxon>
        <taxon>Pseudomonadati</taxon>
        <taxon>Pseudomonadota</taxon>
        <taxon>Gammaproteobacteria</taxon>
        <taxon>Chromatiales</taxon>
        <taxon>Chromatiaceae</taxon>
        <taxon>Imhoffiella</taxon>
    </lineage>
</organism>
<dbReference type="PANTHER" id="PTHR24220">
    <property type="entry name" value="IMPORT ATP-BINDING PROTEIN"/>
    <property type="match status" value="1"/>
</dbReference>
<dbReference type="InterPro" id="IPR027417">
    <property type="entry name" value="P-loop_NTPase"/>
</dbReference>
<feature type="domain" description="ABC transporter" evidence="5">
    <location>
        <begin position="8"/>
        <end position="223"/>
    </location>
</feature>
<dbReference type="SMART" id="SM00382">
    <property type="entry name" value="AAA"/>
    <property type="match status" value="1"/>
</dbReference>
<evidence type="ECO:0000256" key="3">
    <source>
        <dbReference type="ARBA" id="ARBA00022840"/>
    </source>
</evidence>
<evidence type="ECO:0000256" key="1">
    <source>
        <dbReference type="ARBA" id="ARBA00022448"/>
    </source>
</evidence>
<evidence type="ECO:0000256" key="4">
    <source>
        <dbReference type="ARBA" id="ARBA00038388"/>
    </source>
</evidence>
<evidence type="ECO:0000313" key="6">
    <source>
        <dbReference type="EMBL" id="EXJ16358.1"/>
    </source>
</evidence>
<evidence type="ECO:0000256" key="2">
    <source>
        <dbReference type="ARBA" id="ARBA00022741"/>
    </source>
</evidence>
<dbReference type="PANTHER" id="PTHR24220:SF659">
    <property type="entry name" value="TRANSPORTER, PUTATIVE-RELATED"/>
    <property type="match status" value="1"/>
</dbReference>
<protein>
    <submittedName>
        <fullName evidence="6">ABC transporter, ATP-binding protein</fullName>
    </submittedName>
</protein>
<comment type="caution">
    <text evidence="6">The sequence shown here is derived from an EMBL/GenBank/DDBJ whole genome shotgun (WGS) entry which is preliminary data.</text>
</comment>
<proteinExistence type="inferred from homology"/>
<dbReference type="PROSITE" id="PS00211">
    <property type="entry name" value="ABC_TRANSPORTER_1"/>
    <property type="match status" value="1"/>
</dbReference>
<keyword evidence="7" id="KW-1185">Reference proteome</keyword>
<dbReference type="PROSITE" id="PS50893">
    <property type="entry name" value="ABC_TRANSPORTER_2"/>
    <property type="match status" value="1"/>
</dbReference>
<dbReference type="Pfam" id="PF00005">
    <property type="entry name" value="ABC_tran"/>
    <property type="match status" value="1"/>
</dbReference>
<dbReference type="FunFam" id="3.40.50.300:FF:000032">
    <property type="entry name" value="Export ABC transporter ATP-binding protein"/>
    <property type="match status" value="1"/>
</dbReference>
<keyword evidence="1" id="KW-0813">Transport</keyword>
<evidence type="ECO:0000313" key="7">
    <source>
        <dbReference type="Proteomes" id="UP000019460"/>
    </source>
</evidence>
<dbReference type="eggNOG" id="COG1136">
    <property type="taxonomic scope" value="Bacteria"/>
</dbReference>
<keyword evidence="3 6" id="KW-0067">ATP-binding</keyword>
<comment type="similarity">
    <text evidence="4">Belongs to the ABC transporter superfamily. Macrolide exporter (TC 3.A.1.122) family.</text>
</comment>
<name>W9V9U6_9GAMM</name>
<evidence type="ECO:0000259" key="5">
    <source>
        <dbReference type="PROSITE" id="PS50893"/>
    </source>
</evidence>
<dbReference type="GO" id="GO:0005524">
    <property type="term" value="F:ATP binding"/>
    <property type="evidence" value="ECO:0007669"/>
    <property type="project" value="UniProtKB-KW"/>
</dbReference>
<sequence length="223" mass="23961">MMSMKPAIQAEEVSLIYGQGATAVHALDRVDLSLASGEMLALMGPSGSGKTSLLMVLGGLLRPTLGRVQVQGIALDPLSETERARLRLSHMGFVFQHYNLFPALTALENVQLALELKGYPLDGADTLLAEVGLAPRRHGYPRQLSGGEKQRVAIARALAGDPSILLADEPTAALDTEHGMAVVELLRRIAREEGRAVVMVTHDPRVTRMADRVVSIADGRILQ</sequence>
<dbReference type="InterPro" id="IPR017911">
    <property type="entry name" value="MacB-like_ATP-bd"/>
</dbReference>
<dbReference type="InterPro" id="IPR003593">
    <property type="entry name" value="AAA+_ATPase"/>
</dbReference>
<dbReference type="InterPro" id="IPR003439">
    <property type="entry name" value="ABC_transporter-like_ATP-bd"/>
</dbReference>